<dbReference type="AlphaFoldDB" id="A0A240E6A3"/>
<dbReference type="PANTHER" id="PTHR47894:SF4">
    <property type="entry name" value="HTH-TYPE TRANSCRIPTIONAL REGULATOR GADX"/>
    <property type="match status" value="1"/>
</dbReference>
<proteinExistence type="predicted"/>
<evidence type="ECO:0000256" key="1">
    <source>
        <dbReference type="ARBA" id="ARBA00023015"/>
    </source>
</evidence>
<evidence type="ECO:0000256" key="2">
    <source>
        <dbReference type="ARBA" id="ARBA00023125"/>
    </source>
</evidence>
<dbReference type="SMART" id="SM00342">
    <property type="entry name" value="HTH_ARAC"/>
    <property type="match status" value="1"/>
</dbReference>
<gene>
    <name evidence="5" type="ORF">SAMN05421731_101827</name>
</gene>
<evidence type="ECO:0000313" key="6">
    <source>
        <dbReference type="Proteomes" id="UP000219042"/>
    </source>
</evidence>
<dbReference type="OrthoDB" id="8584243at2"/>
<dbReference type="Proteomes" id="UP000219042">
    <property type="component" value="Unassembled WGS sequence"/>
</dbReference>
<evidence type="ECO:0000256" key="3">
    <source>
        <dbReference type="ARBA" id="ARBA00023163"/>
    </source>
</evidence>
<accession>A0A240E6A3</accession>
<keyword evidence="6" id="KW-1185">Reference proteome</keyword>
<protein>
    <submittedName>
        <fullName evidence="5">AraC-type DNA-binding protein</fullName>
    </submittedName>
</protein>
<dbReference type="PANTHER" id="PTHR47894">
    <property type="entry name" value="HTH-TYPE TRANSCRIPTIONAL REGULATOR GADX"/>
    <property type="match status" value="1"/>
</dbReference>
<dbReference type="InterPro" id="IPR009057">
    <property type="entry name" value="Homeodomain-like_sf"/>
</dbReference>
<keyword evidence="1" id="KW-0805">Transcription regulation</keyword>
<dbReference type="GO" id="GO:0000976">
    <property type="term" value="F:transcription cis-regulatory region binding"/>
    <property type="evidence" value="ECO:0007669"/>
    <property type="project" value="TreeGrafter"/>
</dbReference>
<keyword evidence="2 5" id="KW-0238">DNA-binding</keyword>
<dbReference type="Gene3D" id="1.10.10.60">
    <property type="entry name" value="Homeodomain-like"/>
    <property type="match status" value="1"/>
</dbReference>
<keyword evidence="3" id="KW-0804">Transcription</keyword>
<dbReference type="GO" id="GO:0005829">
    <property type="term" value="C:cytosol"/>
    <property type="evidence" value="ECO:0007669"/>
    <property type="project" value="TreeGrafter"/>
</dbReference>
<reference evidence="6" key="1">
    <citation type="submission" date="2016-09" db="EMBL/GenBank/DDBJ databases">
        <authorList>
            <person name="Varghese N."/>
            <person name="Submissions S."/>
        </authorList>
    </citation>
    <scope>NUCLEOTIDE SEQUENCE [LARGE SCALE GENOMIC DNA]</scope>
    <source>
        <strain evidence="6">ANC 4466</strain>
    </source>
</reference>
<dbReference type="Pfam" id="PF12833">
    <property type="entry name" value="HTH_18"/>
    <property type="match status" value="1"/>
</dbReference>
<dbReference type="EMBL" id="OANT01000001">
    <property type="protein sequence ID" value="SNX43783.1"/>
    <property type="molecule type" value="Genomic_DNA"/>
</dbReference>
<evidence type="ECO:0000259" key="4">
    <source>
        <dbReference type="PROSITE" id="PS01124"/>
    </source>
</evidence>
<dbReference type="SUPFAM" id="SSF46689">
    <property type="entry name" value="Homeodomain-like"/>
    <property type="match status" value="1"/>
</dbReference>
<evidence type="ECO:0000313" key="5">
    <source>
        <dbReference type="EMBL" id="SNX43783.1"/>
    </source>
</evidence>
<feature type="domain" description="HTH araC/xylS-type" evidence="4">
    <location>
        <begin position="179"/>
        <end position="276"/>
    </location>
</feature>
<name>A0A240E6A3_9GAMM</name>
<organism evidence="5 6">
    <name type="scientific">Acinetobacter puyangensis</name>
    <dbReference type="NCBI Taxonomy" id="1096779"/>
    <lineage>
        <taxon>Bacteria</taxon>
        <taxon>Pseudomonadati</taxon>
        <taxon>Pseudomonadota</taxon>
        <taxon>Gammaproteobacteria</taxon>
        <taxon>Moraxellales</taxon>
        <taxon>Moraxellaceae</taxon>
        <taxon>Acinetobacter</taxon>
    </lineage>
</organism>
<dbReference type="RefSeq" id="WP_097078030.1">
    <property type="nucleotide sequence ID" value="NZ_BAABHT010000020.1"/>
</dbReference>
<dbReference type="InterPro" id="IPR018060">
    <property type="entry name" value="HTH_AraC"/>
</dbReference>
<dbReference type="PROSITE" id="PS01124">
    <property type="entry name" value="HTH_ARAC_FAMILY_2"/>
    <property type="match status" value="1"/>
</dbReference>
<dbReference type="GO" id="GO:0003700">
    <property type="term" value="F:DNA-binding transcription factor activity"/>
    <property type="evidence" value="ECO:0007669"/>
    <property type="project" value="InterPro"/>
</dbReference>
<sequence length="276" mass="31042">MNMQHEISDLYSSLAALAKADVARDYLCIRAKNQHGLSSVQVNQLHLGIIVSGEKKVNMQDLKMSLLAGDILIMKADAIIDAVNIPDQHTGEYLTILVPVCEEVIQATQMIWAKPITDKSNDIFKFSIRDFALELSTWQAALFNHDLVQARLCIVGILLKLCQSGHADILVIPAPNLSKTIYQWVMNEPQRDWQSRDIEMQMALSGATLRRKLSAEGTTLRETITHARLAYALSLLYSKNLPLKSIATKSGYHSVAVFKHRFYQRYGFDPQVLSMN</sequence>